<dbReference type="AlphaFoldDB" id="A0A9E7JYI6"/>
<organism evidence="1 2">
    <name type="scientific">Musa troglodytarum</name>
    <name type="common">fe'i banana</name>
    <dbReference type="NCBI Taxonomy" id="320322"/>
    <lineage>
        <taxon>Eukaryota</taxon>
        <taxon>Viridiplantae</taxon>
        <taxon>Streptophyta</taxon>
        <taxon>Embryophyta</taxon>
        <taxon>Tracheophyta</taxon>
        <taxon>Spermatophyta</taxon>
        <taxon>Magnoliopsida</taxon>
        <taxon>Liliopsida</taxon>
        <taxon>Zingiberales</taxon>
        <taxon>Musaceae</taxon>
        <taxon>Musa</taxon>
    </lineage>
</organism>
<proteinExistence type="predicted"/>
<gene>
    <name evidence="1" type="ORF">MUK42_36664</name>
</gene>
<name>A0A9E7JYI6_9LILI</name>
<protein>
    <submittedName>
        <fullName evidence="1">Uncharacterized protein</fullName>
    </submittedName>
</protein>
<accession>A0A9E7JYI6</accession>
<dbReference type="Proteomes" id="UP001055439">
    <property type="component" value="Chromosome 4"/>
</dbReference>
<evidence type="ECO:0000313" key="2">
    <source>
        <dbReference type="Proteomes" id="UP001055439"/>
    </source>
</evidence>
<keyword evidence="2" id="KW-1185">Reference proteome</keyword>
<sequence length="45" mass="5387">MVESDPVCNWEIITACEIVYNAQWLISSYMKSEPYFYCQNKNEVF</sequence>
<evidence type="ECO:0000313" key="1">
    <source>
        <dbReference type="EMBL" id="URD98385.1"/>
    </source>
</evidence>
<dbReference type="EMBL" id="CP097506">
    <property type="protein sequence ID" value="URD98385.1"/>
    <property type="molecule type" value="Genomic_DNA"/>
</dbReference>
<reference evidence="1" key="1">
    <citation type="submission" date="2022-05" db="EMBL/GenBank/DDBJ databases">
        <title>The Musa troglodytarum L. genome provides insights into the mechanism of non-climacteric behaviour and enrichment of carotenoids.</title>
        <authorList>
            <person name="Wang J."/>
        </authorList>
    </citation>
    <scope>NUCLEOTIDE SEQUENCE</scope>
    <source>
        <tissue evidence="1">Leaf</tissue>
    </source>
</reference>